<evidence type="ECO:0000313" key="2">
    <source>
        <dbReference type="Proteomes" id="UP000247476"/>
    </source>
</evidence>
<reference evidence="1 2" key="1">
    <citation type="submission" date="2018-05" db="EMBL/GenBank/DDBJ databases">
        <title>Paenibacillus flagellatus sp. nov., isolated from selenium mineral soil.</title>
        <authorList>
            <person name="Dai X."/>
        </authorList>
    </citation>
    <scope>NUCLEOTIDE SEQUENCE [LARGE SCALE GENOMIC DNA]</scope>
    <source>
        <strain evidence="1 2">DXL2</strain>
    </source>
</reference>
<dbReference type="Pfam" id="PF04294">
    <property type="entry name" value="VanW"/>
    <property type="match status" value="1"/>
</dbReference>
<dbReference type="PANTHER" id="PTHR35788:SF1">
    <property type="entry name" value="EXPORTED PROTEIN"/>
    <property type="match status" value="1"/>
</dbReference>
<comment type="caution">
    <text evidence="1">The sequence shown here is derived from an EMBL/GenBank/DDBJ whole genome shotgun (WGS) entry which is preliminary data.</text>
</comment>
<gene>
    <name evidence="1" type="ORF">DLM86_02700</name>
</gene>
<dbReference type="Proteomes" id="UP000247476">
    <property type="component" value="Unassembled WGS sequence"/>
</dbReference>
<dbReference type="PANTHER" id="PTHR35788">
    <property type="entry name" value="EXPORTED PROTEIN-RELATED"/>
    <property type="match status" value="1"/>
</dbReference>
<protein>
    <submittedName>
        <fullName evidence="1">Vancomycin resistance protein</fullName>
    </submittedName>
</protein>
<dbReference type="InterPro" id="IPR007391">
    <property type="entry name" value="Vancomycin_resist_VanW"/>
</dbReference>
<sequence length="268" mass="31533">MKPIPRSPLRIWLGARYYRLRRYAEWWRSARSYASVRESVPLPCVVFRHSTPIYRRLRDVDMWMQRNKAHNLSIALKRLDGIVVRPGETFSYWRLIGKPTRRKGYLEGMVLFYGTFRSGVGGGLCQLSNLIYWMTLHTPLRVVERHRHSYDVFPDASRTQPFGSGATCSFNYIDLQIHNPTDRPYQLRLVLDETHLSGEWRTDIAPPYRYEIYEKDHAITLEPWGKYVRHNTIGRKAYNAAGECVADEYVTENRAIMMYDPLLREPGD</sequence>
<dbReference type="RefSeq" id="WP_110838405.1">
    <property type="nucleotide sequence ID" value="NZ_QJVJ01000001.1"/>
</dbReference>
<dbReference type="EMBL" id="QJVJ01000001">
    <property type="protein sequence ID" value="PYI57365.1"/>
    <property type="molecule type" value="Genomic_DNA"/>
</dbReference>
<name>A0A2V5KCM2_9BACL</name>
<dbReference type="OrthoDB" id="9813301at2"/>
<evidence type="ECO:0000313" key="1">
    <source>
        <dbReference type="EMBL" id="PYI57365.1"/>
    </source>
</evidence>
<keyword evidence="2" id="KW-1185">Reference proteome</keyword>
<accession>A0A2V5KCM2</accession>
<proteinExistence type="predicted"/>
<organism evidence="1 2">
    <name type="scientific">Paenibacillus flagellatus</name>
    <dbReference type="NCBI Taxonomy" id="2211139"/>
    <lineage>
        <taxon>Bacteria</taxon>
        <taxon>Bacillati</taxon>
        <taxon>Bacillota</taxon>
        <taxon>Bacilli</taxon>
        <taxon>Bacillales</taxon>
        <taxon>Paenibacillaceae</taxon>
        <taxon>Paenibacillus</taxon>
    </lineage>
</organism>
<dbReference type="AlphaFoldDB" id="A0A2V5KCM2"/>
<dbReference type="InterPro" id="IPR052913">
    <property type="entry name" value="Glycopeptide_resist_protein"/>
</dbReference>